<dbReference type="Proteomes" id="UP001567538">
    <property type="component" value="Unassembled WGS sequence"/>
</dbReference>
<dbReference type="AlphaFoldDB" id="A0ABD1GGA6"/>
<keyword evidence="2" id="KW-1185">Reference proteome</keyword>
<proteinExistence type="predicted"/>
<evidence type="ECO:0000313" key="1">
    <source>
        <dbReference type="EMBL" id="KAL1543145.1"/>
    </source>
</evidence>
<protein>
    <submittedName>
        <fullName evidence="1">DNA repair protein XRCC2</fullName>
    </submittedName>
</protein>
<evidence type="ECO:0000313" key="2">
    <source>
        <dbReference type="Proteomes" id="UP001567538"/>
    </source>
</evidence>
<organism evidence="1 2">
    <name type="scientific">Salvia divinorum</name>
    <name type="common">Maria pastora</name>
    <name type="synonym">Diviner's sage</name>
    <dbReference type="NCBI Taxonomy" id="28513"/>
    <lineage>
        <taxon>Eukaryota</taxon>
        <taxon>Viridiplantae</taxon>
        <taxon>Streptophyta</taxon>
        <taxon>Embryophyta</taxon>
        <taxon>Tracheophyta</taxon>
        <taxon>Spermatophyta</taxon>
        <taxon>Magnoliopsida</taxon>
        <taxon>eudicotyledons</taxon>
        <taxon>Gunneridae</taxon>
        <taxon>Pentapetalae</taxon>
        <taxon>asterids</taxon>
        <taxon>lamiids</taxon>
        <taxon>Lamiales</taxon>
        <taxon>Lamiaceae</taxon>
        <taxon>Nepetoideae</taxon>
        <taxon>Mentheae</taxon>
        <taxon>Salviinae</taxon>
        <taxon>Salvia</taxon>
        <taxon>Salvia subgen. Calosphace</taxon>
    </lineage>
</organism>
<dbReference type="EMBL" id="JBEAFC010000008">
    <property type="protein sequence ID" value="KAL1543145.1"/>
    <property type="molecule type" value="Genomic_DNA"/>
</dbReference>
<name>A0ABD1GGA6_SALDI</name>
<sequence>MAEPLAFYWMDRALPASSIGNNNKQEEPLPADGATKSAAFGDKQSITEVIRNGLMRRHWIQEGLKTNHIVLPCHQCGGFCSNPQSFVLHQMLLCALDSESKHQKIQDQLTFSTECTVRIALSSSQI</sequence>
<accession>A0ABD1GGA6</accession>
<gene>
    <name evidence="1" type="ORF">AAHA92_20155</name>
</gene>
<comment type="caution">
    <text evidence="1">The sequence shown here is derived from an EMBL/GenBank/DDBJ whole genome shotgun (WGS) entry which is preliminary data.</text>
</comment>
<reference evidence="1 2" key="1">
    <citation type="submission" date="2024-06" db="EMBL/GenBank/DDBJ databases">
        <title>A chromosome level genome sequence of Diviner's sage (Salvia divinorum).</title>
        <authorList>
            <person name="Ford S.A."/>
            <person name="Ro D.-K."/>
            <person name="Ness R.W."/>
            <person name="Phillips M.A."/>
        </authorList>
    </citation>
    <scope>NUCLEOTIDE SEQUENCE [LARGE SCALE GENOMIC DNA]</scope>
    <source>
        <strain evidence="1">SAF-2024a</strain>
        <tissue evidence="1">Leaf</tissue>
    </source>
</reference>